<keyword evidence="4 7" id="KW-1133">Transmembrane helix</keyword>
<feature type="transmembrane region" description="Helical" evidence="7">
    <location>
        <begin position="57"/>
        <end position="78"/>
    </location>
</feature>
<accession>H2ZJW2</accession>
<dbReference type="GO" id="GO:0005789">
    <property type="term" value="C:endoplasmic reticulum membrane"/>
    <property type="evidence" value="ECO:0007669"/>
    <property type="project" value="InterPro"/>
</dbReference>
<evidence type="ECO:0000256" key="7">
    <source>
        <dbReference type="SAM" id="Phobius"/>
    </source>
</evidence>
<reference evidence="9" key="1">
    <citation type="submission" date="2003-08" db="EMBL/GenBank/DDBJ databases">
        <authorList>
            <person name="Birren B."/>
            <person name="Nusbaum C."/>
            <person name="Abebe A."/>
            <person name="Abouelleil A."/>
            <person name="Adekoya E."/>
            <person name="Ait-zahra M."/>
            <person name="Allen N."/>
            <person name="Allen T."/>
            <person name="An P."/>
            <person name="Anderson M."/>
            <person name="Anderson S."/>
            <person name="Arachchi H."/>
            <person name="Armbruster J."/>
            <person name="Bachantsang P."/>
            <person name="Baldwin J."/>
            <person name="Barry A."/>
            <person name="Bayul T."/>
            <person name="Blitshsteyn B."/>
            <person name="Bloom T."/>
            <person name="Blye J."/>
            <person name="Boguslavskiy L."/>
            <person name="Borowsky M."/>
            <person name="Boukhgalter B."/>
            <person name="Brunache A."/>
            <person name="Butler J."/>
            <person name="Calixte N."/>
            <person name="Calvo S."/>
            <person name="Camarata J."/>
            <person name="Campo K."/>
            <person name="Chang J."/>
            <person name="Cheshatsang Y."/>
            <person name="Citroen M."/>
            <person name="Collymore A."/>
            <person name="Considine T."/>
            <person name="Cook A."/>
            <person name="Cooke P."/>
            <person name="Corum B."/>
            <person name="Cuomo C."/>
            <person name="David R."/>
            <person name="Dawoe T."/>
            <person name="Degray S."/>
            <person name="Dodge S."/>
            <person name="Dooley K."/>
            <person name="Dorje P."/>
            <person name="Dorjee K."/>
            <person name="Dorris L."/>
            <person name="Duffey N."/>
            <person name="Dupes A."/>
            <person name="Elkins T."/>
            <person name="Engels R."/>
            <person name="Erickson J."/>
            <person name="Farina A."/>
            <person name="Faro S."/>
            <person name="Ferreira P."/>
            <person name="Fischer H."/>
            <person name="Fitzgerald M."/>
            <person name="Foley K."/>
            <person name="Gage D."/>
            <person name="Galagan J."/>
            <person name="Gearin G."/>
            <person name="Gnerre S."/>
            <person name="Gnirke A."/>
            <person name="Goyette A."/>
            <person name="Graham J."/>
            <person name="Grandbois E."/>
            <person name="Gyaltsen K."/>
            <person name="Hafez N."/>
            <person name="Hagopian D."/>
            <person name="Hagos B."/>
            <person name="Hall J."/>
            <person name="Hatcher B."/>
            <person name="Heller A."/>
            <person name="Higgins H."/>
            <person name="Honan T."/>
            <person name="Horn A."/>
            <person name="Houde N."/>
            <person name="Hughes L."/>
            <person name="Hulme W."/>
            <person name="Husby E."/>
            <person name="Iliev I."/>
            <person name="Jaffe D."/>
            <person name="Jones C."/>
            <person name="Kamal M."/>
            <person name="Kamat A."/>
            <person name="Kamvysselis M."/>
            <person name="Karlsson E."/>
            <person name="Kells C."/>
            <person name="Kieu A."/>
            <person name="Kisner P."/>
            <person name="Kodira C."/>
            <person name="Kulbokas E."/>
            <person name="Labutti K."/>
            <person name="Lama D."/>
            <person name="Landers T."/>
            <person name="Leger J."/>
            <person name="Levine S."/>
            <person name="Lewis D."/>
            <person name="Lewis T."/>
            <person name="Lindblad-toh K."/>
            <person name="Liu X."/>
            <person name="Lokyitsang T."/>
            <person name="Lokyitsang Y."/>
            <person name="Lucien O."/>
            <person name="Lui A."/>
            <person name="Ma L.J."/>
            <person name="Mabbitt R."/>
            <person name="Macdonald J."/>
            <person name="Maclean C."/>
            <person name="Major J."/>
            <person name="Manning J."/>
            <person name="Marabella R."/>
            <person name="Maru K."/>
            <person name="Matthews C."/>
            <person name="Mauceli E."/>
            <person name="Mccarthy M."/>
            <person name="Mcdonough S."/>
            <person name="Mcghee T."/>
            <person name="Meldrim J."/>
            <person name="Meneus L."/>
            <person name="Mesirov J."/>
            <person name="Mihalev A."/>
            <person name="Mihova T."/>
            <person name="Mikkelsen T."/>
            <person name="Mlenga V."/>
            <person name="Moru K."/>
            <person name="Mozes J."/>
            <person name="Mulrain L."/>
            <person name="Munson G."/>
            <person name="Naylor J."/>
            <person name="Newes C."/>
            <person name="Nguyen C."/>
            <person name="Nguyen N."/>
            <person name="Nguyen T."/>
            <person name="Nicol R."/>
            <person name="Nielsen C."/>
            <person name="Nizzari M."/>
            <person name="Norbu C."/>
            <person name="Norbu N."/>
            <person name="O'donnell P."/>
            <person name="Okoawo O."/>
            <person name="O'leary S."/>
            <person name="Omotosho B."/>
            <person name="O'neill K."/>
            <person name="Osman S."/>
            <person name="Parker S."/>
            <person name="Perrin D."/>
            <person name="Phunkhang P."/>
            <person name="Piqani B."/>
            <person name="Purcell S."/>
            <person name="Rachupka T."/>
            <person name="Ramasamy U."/>
            <person name="Rameau R."/>
            <person name="Ray V."/>
            <person name="Raymond C."/>
            <person name="Retta R."/>
            <person name="Richardson S."/>
            <person name="Rise C."/>
            <person name="Rodriguez J."/>
            <person name="Rogers J."/>
            <person name="Rogov P."/>
            <person name="Rutman M."/>
            <person name="Schupbach R."/>
            <person name="Seaman C."/>
            <person name="Settipalli S."/>
            <person name="Sharpe T."/>
            <person name="Sheridan J."/>
            <person name="Sherpa N."/>
            <person name="Shi J."/>
            <person name="Smirnov S."/>
            <person name="Smith C."/>
            <person name="Sougnez C."/>
            <person name="Spencer B."/>
            <person name="Stalker J."/>
            <person name="Stange-thomann N."/>
            <person name="Stavropoulos S."/>
            <person name="Stetson K."/>
            <person name="Stone C."/>
            <person name="Stone S."/>
            <person name="Stubbs M."/>
            <person name="Talamas J."/>
            <person name="Tchuinga P."/>
            <person name="Tenzing P."/>
            <person name="Tesfaye S."/>
            <person name="Theodore J."/>
            <person name="Thoulutsang Y."/>
            <person name="Topham K."/>
            <person name="Towey S."/>
            <person name="Tsamla T."/>
            <person name="Tsomo N."/>
            <person name="Vallee D."/>
            <person name="Vassiliev H."/>
            <person name="Venkataraman V."/>
            <person name="Vinson J."/>
            <person name="Vo A."/>
            <person name="Wade C."/>
            <person name="Wang S."/>
            <person name="Wangchuk T."/>
            <person name="Wangdi T."/>
            <person name="Whittaker C."/>
            <person name="Wilkinson J."/>
            <person name="Wu Y."/>
            <person name="Wyman D."/>
            <person name="Yadav S."/>
            <person name="Yang S."/>
            <person name="Yang X."/>
            <person name="Yeager S."/>
            <person name="Yee E."/>
            <person name="Young G."/>
            <person name="Zainoun J."/>
            <person name="Zembeck L."/>
            <person name="Zimmer A."/>
            <person name="Zody M."/>
            <person name="Lander E."/>
        </authorList>
    </citation>
    <scope>NUCLEOTIDE SEQUENCE [LARGE SCALE GENOMIC DNA]</scope>
</reference>
<protein>
    <submittedName>
        <fullName evidence="8">Uncharacterized protein</fullName>
    </submittedName>
</protein>
<dbReference type="STRING" id="51511.ENSCSAVP00000017878"/>
<organism evidence="8 9">
    <name type="scientific">Ciona savignyi</name>
    <name type="common">Pacific transparent sea squirt</name>
    <dbReference type="NCBI Taxonomy" id="51511"/>
    <lineage>
        <taxon>Eukaryota</taxon>
        <taxon>Metazoa</taxon>
        <taxon>Chordata</taxon>
        <taxon>Tunicata</taxon>
        <taxon>Ascidiacea</taxon>
        <taxon>Phlebobranchia</taxon>
        <taxon>Cionidae</taxon>
        <taxon>Ciona</taxon>
    </lineage>
</organism>
<evidence type="ECO:0000256" key="2">
    <source>
        <dbReference type="ARBA" id="ARBA00009816"/>
    </source>
</evidence>
<dbReference type="PANTHER" id="PTHR31158">
    <property type="entry name" value="DUAL OXIDASE 2"/>
    <property type="match status" value="1"/>
</dbReference>
<dbReference type="PANTHER" id="PTHR31158:SF1">
    <property type="entry name" value="DOXA1 FACTOR-RELATED"/>
    <property type="match status" value="1"/>
</dbReference>
<evidence type="ECO:0000313" key="9">
    <source>
        <dbReference type="Proteomes" id="UP000007875"/>
    </source>
</evidence>
<keyword evidence="5 7" id="KW-0472">Membrane</keyword>
<evidence type="ECO:0000256" key="4">
    <source>
        <dbReference type="ARBA" id="ARBA00022989"/>
    </source>
</evidence>
<dbReference type="GeneTree" id="ENSGT00390000008240"/>
<dbReference type="InterPro" id="IPR018469">
    <property type="entry name" value="Dual_oxidase_maturation_fac"/>
</dbReference>
<dbReference type="HOGENOM" id="CLU_045258_2_0_1"/>
<feature type="transmembrane region" description="Helical" evidence="7">
    <location>
        <begin position="26"/>
        <end position="45"/>
    </location>
</feature>
<evidence type="ECO:0000256" key="6">
    <source>
        <dbReference type="ARBA" id="ARBA00023180"/>
    </source>
</evidence>
<evidence type="ECO:0000313" key="8">
    <source>
        <dbReference type="Ensembl" id="ENSCSAVP00000017878.1"/>
    </source>
</evidence>
<dbReference type="InParanoid" id="H2ZJW2"/>
<name>H2ZJW2_CIOSA</name>
<proteinExistence type="inferred from homology"/>
<evidence type="ECO:0000256" key="3">
    <source>
        <dbReference type="ARBA" id="ARBA00022692"/>
    </source>
</evidence>
<evidence type="ECO:0000256" key="1">
    <source>
        <dbReference type="ARBA" id="ARBA00004141"/>
    </source>
</evidence>
<dbReference type="GO" id="GO:0015031">
    <property type="term" value="P:protein transport"/>
    <property type="evidence" value="ECO:0007669"/>
    <property type="project" value="InterPro"/>
</dbReference>
<reference evidence="8" key="2">
    <citation type="submission" date="2025-08" db="UniProtKB">
        <authorList>
            <consortium name="Ensembl"/>
        </authorList>
    </citation>
    <scope>IDENTIFICATION</scope>
</reference>
<keyword evidence="6" id="KW-0325">Glycoprotein</keyword>
<comment type="similarity">
    <text evidence="2">Belongs to the DUOXA family.</text>
</comment>
<dbReference type="Proteomes" id="UP000007875">
    <property type="component" value="Unassembled WGS sequence"/>
</dbReference>
<sequence>MTLSDGWPPFYSERSSAAIVNPSQLYLGYAAIAVLIGLFLILPGVRGMERLYFLLRWSTSLFIGAAIIACAQGVSWHAGEVEAVMPYKVNSEEMVRFKVGLKIGLVQFNVTLRGDSLGNSGDISFSEKYYFLQADEA</sequence>
<keyword evidence="9" id="KW-1185">Reference proteome</keyword>
<dbReference type="OMA" id="PPFYSER"/>
<evidence type="ECO:0000256" key="5">
    <source>
        <dbReference type="ARBA" id="ARBA00023136"/>
    </source>
</evidence>
<reference evidence="8" key="3">
    <citation type="submission" date="2025-09" db="UniProtKB">
        <authorList>
            <consortium name="Ensembl"/>
        </authorList>
    </citation>
    <scope>IDENTIFICATION</scope>
</reference>
<keyword evidence="3 7" id="KW-0812">Transmembrane</keyword>
<dbReference type="AlphaFoldDB" id="H2ZJW2"/>
<comment type="subcellular location">
    <subcellularLocation>
        <location evidence="1">Membrane</location>
        <topology evidence="1">Multi-pass membrane protein</topology>
    </subcellularLocation>
</comment>
<dbReference type="Pfam" id="PF10204">
    <property type="entry name" value="DuoxA"/>
    <property type="match status" value="1"/>
</dbReference>
<dbReference type="Ensembl" id="ENSCSAVT00000018072.1">
    <property type="protein sequence ID" value="ENSCSAVP00000017878.1"/>
    <property type="gene ID" value="ENSCSAVG00000010520.1"/>
</dbReference>